<evidence type="ECO:0000313" key="4">
    <source>
        <dbReference type="Proteomes" id="UP000274907"/>
    </source>
</evidence>
<evidence type="ECO:0000256" key="1">
    <source>
        <dbReference type="ARBA" id="ARBA00022723"/>
    </source>
</evidence>
<evidence type="ECO:0000256" key="2">
    <source>
        <dbReference type="ARBA" id="ARBA00023054"/>
    </source>
</evidence>
<keyword evidence="4" id="KW-1185">Reference proteome</keyword>
<dbReference type="PANTHER" id="PTHR23337">
    <property type="entry name" value="ZINC FINGER CW-TYPE COILED-COIL DOMAIN PROTEIN 1"/>
    <property type="match status" value="1"/>
</dbReference>
<proteinExistence type="predicted"/>
<dbReference type="GO" id="GO:0046872">
    <property type="term" value="F:metal ion binding"/>
    <property type="evidence" value="ECO:0007669"/>
    <property type="project" value="UniProtKB-KW"/>
</dbReference>
<dbReference type="InterPro" id="IPR036890">
    <property type="entry name" value="HATPase_C_sf"/>
</dbReference>
<dbReference type="GO" id="GO:0005524">
    <property type="term" value="F:ATP binding"/>
    <property type="evidence" value="ECO:0007669"/>
    <property type="project" value="UniProtKB-KW"/>
</dbReference>
<dbReference type="SUPFAM" id="SSF55874">
    <property type="entry name" value="ATPase domain of HSP90 chaperone/DNA topoisomerase II/histidine kinase"/>
    <property type="match status" value="1"/>
</dbReference>
<keyword evidence="2" id="KW-0175">Coiled coil</keyword>
<keyword evidence="3" id="KW-0067">ATP-binding</keyword>
<dbReference type="Pfam" id="PF13589">
    <property type="entry name" value="HATPase_c_3"/>
    <property type="match status" value="1"/>
</dbReference>
<keyword evidence="3" id="KW-0547">Nucleotide-binding</keyword>
<sequence>MTHFDESPLISPEIEATISLPPTEAINHALGSNHSLETGLDELVDNAIDAQATRIMIVLHMQNLRLVQIGVHDDGIGMTPEKMERVLRVGGHERHSERNIGRYGMGLKEGSFANAEHTTIVSRTKGSAPHGYELSKDSFDVGRLYERSAYHVWNLRSGLDDARHGTSIIWKDLISAYKGQNDDEARVFATRTLERIRLHMAIRYHRFLECGAVKLLFYAQWDDRLLEPTTKPRPINPLGYRRSGHPDYPRRLTLDGAEDGPEITAHLWRNYSKAPEFHLEQKDELGHQGFYFYDHDRLITQGGWSGYQAEKKQLKLLRIEVSDPRILDEHVTVSPQKSSVRLREGFHRFLGRFRDPDNPGISLEDVFADAAEVVRASNQKNSNADPLVEAGRGMAPSIRDVIEDEATLASHEPMNIVWERIPEGDFLRIDRARNTLVLNQNDRELFNDGRGRLNDAPVLKSLLYLLFNKAIGSGRYTSKIQANVELWTAIINASVEEMRQQETSGKSDHLFD</sequence>
<dbReference type="AlphaFoldDB" id="A0A430I1T4"/>
<dbReference type="OrthoDB" id="3757919at2"/>
<name>A0A430I1T4_9CORY</name>
<protein>
    <submittedName>
        <fullName evidence="3">ATP-binding protein</fullName>
    </submittedName>
</protein>
<dbReference type="EMBL" id="RXHJ01000001">
    <property type="protein sequence ID" value="RSZ66016.1"/>
    <property type="molecule type" value="Genomic_DNA"/>
</dbReference>
<dbReference type="RefSeq" id="WP_126119305.1">
    <property type="nucleotide sequence ID" value="NZ_RXHJ01000001.1"/>
</dbReference>
<dbReference type="Proteomes" id="UP000274907">
    <property type="component" value="Unassembled WGS sequence"/>
</dbReference>
<dbReference type="Gene3D" id="3.30.565.10">
    <property type="entry name" value="Histidine kinase-like ATPase, C-terminal domain"/>
    <property type="match status" value="1"/>
</dbReference>
<organism evidence="3 4">
    <name type="scientific">Corynebacterium hylobatis</name>
    <dbReference type="NCBI Taxonomy" id="1859290"/>
    <lineage>
        <taxon>Bacteria</taxon>
        <taxon>Bacillati</taxon>
        <taxon>Actinomycetota</taxon>
        <taxon>Actinomycetes</taxon>
        <taxon>Mycobacteriales</taxon>
        <taxon>Corynebacteriaceae</taxon>
        <taxon>Corynebacterium</taxon>
    </lineage>
</organism>
<evidence type="ECO:0000313" key="3">
    <source>
        <dbReference type="EMBL" id="RSZ66016.1"/>
    </source>
</evidence>
<gene>
    <name evidence="3" type="ORF">EAH68_00170</name>
</gene>
<reference evidence="3 4" key="1">
    <citation type="submission" date="2018-12" db="EMBL/GenBank/DDBJ databases">
        <title>YIM 101343 draft genome.</title>
        <authorList>
            <person name="Chen X."/>
        </authorList>
    </citation>
    <scope>NUCLEOTIDE SEQUENCE [LARGE SCALE GENOMIC DNA]</scope>
    <source>
        <strain evidence="3 4">YIM 101343</strain>
    </source>
</reference>
<accession>A0A430I1T4</accession>
<keyword evidence="1" id="KW-0479">Metal-binding</keyword>
<dbReference type="PANTHER" id="PTHR23337:SF3">
    <property type="entry name" value="MORC FAMILY CW-TYPE ZINC FINGER 2"/>
    <property type="match status" value="1"/>
</dbReference>
<comment type="caution">
    <text evidence="3">The sequence shown here is derived from an EMBL/GenBank/DDBJ whole genome shotgun (WGS) entry which is preliminary data.</text>
</comment>